<proteinExistence type="inferred from homology"/>
<dbReference type="GO" id="GO:0000166">
    <property type="term" value="F:nucleotide binding"/>
    <property type="evidence" value="ECO:0007669"/>
    <property type="project" value="InterPro"/>
</dbReference>
<dbReference type="Pfam" id="PF03175">
    <property type="entry name" value="DNA_pol_B_2"/>
    <property type="match status" value="1"/>
</dbReference>
<keyword evidence="11" id="KW-0496">Mitochondrion</keyword>
<keyword evidence="6" id="KW-0235">DNA replication</keyword>
<dbReference type="AlphaFoldDB" id="A0A386TYJ4"/>
<accession>A0A386TYJ4</accession>
<comment type="similarity">
    <text evidence="1">Belongs to the DNA polymerase type-B family.</text>
</comment>
<evidence type="ECO:0000256" key="4">
    <source>
        <dbReference type="ARBA" id="ARBA00022679"/>
    </source>
</evidence>
<dbReference type="GO" id="GO:0006260">
    <property type="term" value="P:DNA replication"/>
    <property type="evidence" value="ECO:0007669"/>
    <property type="project" value="UniProtKB-KW"/>
</dbReference>
<dbReference type="InterPro" id="IPR036397">
    <property type="entry name" value="RNaseH_sf"/>
</dbReference>
<comment type="catalytic activity">
    <reaction evidence="9">
        <text>DNA(n) + a 2'-deoxyribonucleoside 5'-triphosphate = DNA(n+1) + diphosphate</text>
        <dbReference type="Rhea" id="RHEA:22508"/>
        <dbReference type="Rhea" id="RHEA-COMP:17339"/>
        <dbReference type="Rhea" id="RHEA-COMP:17340"/>
        <dbReference type="ChEBI" id="CHEBI:33019"/>
        <dbReference type="ChEBI" id="CHEBI:61560"/>
        <dbReference type="ChEBI" id="CHEBI:173112"/>
        <dbReference type="EC" id="2.7.7.7"/>
    </reaction>
</comment>
<dbReference type="SUPFAM" id="SSF53098">
    <property type="entry name" value="Ribonuclease H-like"/>
    <property type="match status" value="1"/>
</dbReference>
<name>A0A386TYJ4_9AGAR</name>
<dbReference type="GO" id="GO:0003887">
    <property type="term" value="F:DNA-directed DNA polymerase activity"/>
    <property type="evidence" value="ECO:0007669"/>
    <property type="project" value="UniProtKB-KW"/>
</dbReference>
<geneLocation type="mitochondrion" evidence="11"/>
<keyword evidence="8" id="KW-0238">DNA-binding</keyword>
<keyword evidence="7" id="KW-0239">DNA-directed DNA polymerase</keyword>
<reference evidence="11" key="1">
    <citation type="submission" date="2018-08" db="EMBL/GenBank/DDBJ databases">
        <title>Comparative mitochondrial genomics of the basidiomycete Termitomyces.</title>
        <authorList>
            <person name="Nieuwenhuis M."/>
        </authorList>
    </citation>
    <scope>NUCLEOTIDE SEQUENCE</scope>
    <source>
        <strain evidence="11">T13</strain>
    </source>
</reference>
<dbReference type="Gene3D" id="3.30.420.10">
    <property type="entry name" value="Ribonuclease H-like superfamily/Ribonuclease H"/>
    <property type="match status" value="1"/>
</dbReference>
<dbReference type="GO" id="GO:0003677">
    <property type="term" value="F:DNA binding"/>
    <property type="evidence" value="ECO:0007669"/>
    <property type="project" value="UniProtKB-KW"/>
</dbReference>
<evidence type="ECO:0000256" key="9">
    <source>
        <dbReference type="ARBA" id="ARBA00049244"/>
    </source>
</evidence>
<dbReference type="EMBL" id="MH725796">
    <property type="protein sequence ID" value="AYE93285.1"/>
    <property type="molecule type" value="Genomic_DNA"/>
</dbReference>
<evidence type="ECO:0000256" key="1">
    <source>
        <dbReference type="ARBA" id="ARBA00005755"/>
    </source>
</evidence>
<evidence type="ECO:0000256" key="3">
    <source>
        <dbReference type="ARBA" id="ARBA00014385"/>
    </source>
</evidence>
<evidence type="ECO:0000313" key="11">
    <source>
        <dbReference type="EMBL" id="AYE93285.1"/>
    </source>
</evidence>
<protein>
    <recommendedName>
        <fullName evidence="3">Probable DNA polymerase</fullName>
        <ecNumber evidence="2">2.7.7.7</ecNumber>
    </recommendedName>
</protein>
<keyword evidence="5" id="KW-0548">Nucleotidyltransferase</keyword>
<dbReference type="EC" id="2.7.7.7" evidence="2"/>
<dbReference type="InterPro" id="IPR012337">
    <property type="entry name" value="RNaseH-like_sf"/>
</dbReference>
<sequence length="109" mass="12945">MLVHKYDNYKFYTQNLGKYDVVFIYKTLLAFNAKMTKIYGTKFKYYKIKPILRDNTILSLEIKKLAVADININKIIDKEINPRYYKMTLVDSFNILNSSLNKLAKDFQV</sequence>
<keyword evidence="4" id="KW-0808">Transferase</keyword>
<evidence type="ECO:0000259" key="10">
    <source>
        <dbReference type="Pfam" id="PF03175"/>
    </source>
</evidence>
<evidence type="ECO:0000256" key="8">
    <source>
        <dbReference type="ARBA" id="ARBA00023125"/>
    </source>
</evidence>
<organism evidence="11">
    <name type="scientific">Termitomyces sp</name>
    <dbReference type="NCBI Taxonomy" id="1916073"/>
    <lineage>
        <taxon>Eukaryota</taxon>
        <taxon>Fungi</taxon>
        <taxon>Dikarya</taxon>
        <taxon>Basidiomycota</taxon>
        <taxon>Agaricomycotina</taxon>
        <taxon>Agaricomycetes</taxon>
        <taxon>Agaricomycetidae</taxon>
        <taxon>Agaricales</taxon>
        <taxon>Tricholomatineae</taxon>
        <taxon>Lyophyllaceae</taxon>
        <taxon>Termitomyces</taxon>
    </lineage>
</organism>
<evidence type="ECO:0000256" key="5">
    <source>
        <dbReference type="ARBA" id="ARBA00022695"/>
    </source>
</evidence>
<gene>
    <name evidence="11" type="primary">orf3</name>
    <name evidence="11" type="ORF">C0988_000038</name>
</gene>
<evidence type="ECO:0000256" key="2">
    <source>
        <dbReference type="ARBA" id="ARBA00012417"/>
    </source>
</evidence>
<feature type="domain" description="DNA-directed DNA polymerase family B mitochondria/virus" evidence="10">
    <location>
        <begin position="5"/>
        <end position="109"/>
    </location>
</feature>
<evidence type="ECO:0000256" key="7">
    <source>
        <dbReference type="ARBA" id="ARBA00022932"/>
    </source>
</evidence>
<evidence type="ECO:0000256" key="6">
    <source>
        <dbReference type="ARBA" id="ARBA00022705"/>
    </source>
</evidence>
<dbReference type="InterPro" id="IPR004868">
    <property type="entry name" value="DNA-dir_DNA_pol_B_mt/vir"/>
</dbReference>